<keyword evidence="2" id="KW-0813">Transport</keyword>
<dbReference type="InterPro" id="IPR003593">
    <property type="entry name" value="AAA+_ATPase"/>
</dbReference>
<evidence type="ECO:0000256" key="4">
    <source>
        <dbReference type="ARBA" id="ARBA00022840"/>
    </source>
</evidence>
<dbReference type="InterPro" id="IPR027417">
    <property type="entry name" value="P-loop_NTPase"/>
</dbReference>
<dbReference type="STRING" id="1280952.HJA_12605"/>
<evidence type="ECO:0000313" key="7">
    <source>
        <dbReference type="Proteomes" id="UP000024816"/>
    </source>
</evidence>
<dbReference type="EMBL" id="ARYJ01000008">
    <property type="protein sequence ID" value="KCZ87379.1"/>
    <property type="molecule type" value="Genomic_DNA"/>
</dbReference>
<comment type="similarity">
    <text evidence="1">Belongs to the ABC transporter superfamily.</text>
</comment>
<dbReference type="Pfam" id="PF00005">
    <property type="entry name" value="ABC_tran"/>
    <property type="match status" value="1"/>
</dbReference>
<accession>A0A059F9U2</accession>
<dbReference type="Gene3D" id="3.40.50.300">
    <property type="entry name" value="P-loop containing nucleotide triphosphate hydrolases"/>
    <property type="match status" value="1"/>
</dbReference>
<dbReference type="InterPro" id="IPR003439">
    <property type="entry name" value="ABC_transporter-like_ATP-bd"/>
</dbReference>
<dbReference type="InterPro" id="IPR017871">
    <property type="entry name" value="ABC_transporter-like_CS"/>
</dbReference>
<evidence type="ECO:0000256" key="2">
    <source>
        <dbReference type="ARBA" id="ARBA00022448"/>
    </source>
</evidence>
<evidence type="ECO:0000313" key="6">
    <source>
        <dbReference type="EMBL" id="KCZ87379.1"/>
    </source>
</evidence>
<evidence type="ECO:0000256" key="3">
    <source>
        <dbReference type="ARBA" id="ARBA00022741"/>
    </source>
</evidence>
<keyword evidence="4 6" id="KW-0067">ATP-binding</keyword>
<feature type="domain" description="ABC transporter" evidence="5">
    <location>
        <begin position="6"/>
        <end position="233"/>
    </location>
</feature>
<dbReference type="Proteomes" id="UP000024816">
    <property type="component" value="Unassembled WGS sequence"/>
</dbReference>
<dbReference type="eggNOG" id="COG4152">
    <property type="taxonomic scope" value="Bacteria"/>
</dbReference>
<reference evidence="6 7" key="1">
    <citation type="journal article" date="2014" name="Antonie Van Leeuwenhoek">
        <title>Hyphomonas beringensis sp. nov. and Hyphomonas chukchiensis sp. nov., isolated from surface seawater of the Bering Sea and Chukchi Sea.</title>
        <authorList>
            <person name="Li C."/>
            <person name="Lai Q."/>
            <person name="Li G."/>
            <person name="Dong C."/>
            <person name="Wang J."/>
            <person name="Liao Y."/>
            <person name="Shao Z."/>
        </authorList>
    </citation>
    <scope>NUCLEOTIDE SEQUENCE [LARGE SCALE GENOMIC DNA]</scope>
    <source>
        <strain evidence="6 7">VP2</strain>
    </source>
</reference>
<dbReference type="PATRIC" id="fig|1280952.3.peg.2521"/>
<gene>
    <name evidence="6" type="ORF">HJA_12605</name>
</gene>
<evidence type="ECO:0000259" key="5">
    <source>
        <dbReference type="PROSITE" id="PS50893"/>
    </source>
</evidence>
<protein>
    <submittedName>
        <fullName evidence="6">ABC transporter ATP-binding protein</fullName>
    </submittedName>
</protein>
<dbReference type="PROSITE" id="PS00211">
    <property type="entry name" value="ABC_TRANSPORTER_1"/>
    <property type="match status" value="1"/>
</dbReference>
<sequence>MAQSPLVLTNVTKRFGGFTAVRGLSLDVPEGRIIGFLGPNGAGKSTSLRVSLGVIPPDEGEVRLFGAAPNILSLRRVGFLPEERGLYKKMTARDTIAYFGRLKGLGAAAAKARANELMDSTGLGEFRNTRVSKLSKGMAQKVQILSTLAHKPDFLILDEPFSGLDPVNQQVLEDLIREEHARGATILFSTHVMEHAERLCDRIVMMARGRKVFDGTLPEAFATLDKGASLEVEPGFDLAAALAPKGFEAHRAADRGHGDAWRIALPKGAGPQDALRAAIEAGAPITGFAPDEARLRDVFVSLVGEAEAAALDDPPAEREEGVPAE</sequence>
<dbReference type="OrthoDB" id="9778547at2"/>
<proteinExistence type="inferred from homology"/>
<dbReference type="SMART" id="SM00382">
    <property type="entry name" value="AAA"/>
    <property type="match status" value="1"/>
</dbReference>
<dbReference type="SUPFAM" id="SSF52540">
    <property type="entry name" value="P-loop containing nucleoside triphosphate hydrolases"/>
    <property type="match status" value="1"/>
</dbReference>
<dbReference type="PANTHER" id="PTHR43335">
    <property type="entry name" value="ABC TRANSPORTER, ATP-BINDING PROTEIN"/>
    <property type="match status" value="1"/>
</dbReference>
<keyword evidence="3" id="KW-0547">Nucleotide-binding</keyword>
<organism evidence="6 7">
    <name type="scientific">Hyphomonas jannaschiana VP2</name>
    <dbReference type="NCBI Taxonomy" id="1280952"/>
    <lineage>
        <taxon>Bacteria</taxon>
        <taxon>Pseudomonadati</taxon>
        <taxon>Pseudomonadota</taxon>
        <taxon>Alphaproteobacteria</taxon>
        <taxon>Hyphomonadales</taxon>
        <taxon>Hyphomonadaceae</taxon>
        <taxon>Hyphomonas</taxon>
    </lineage>
</organism>
<dbReference type="GO" id="GO:0016887">
    <property type="term" value="F:ATP hydrolysis activity"/>
    <property type="evidence" value="ECO:0007669"/>
    <property type="project" value="InterPro"/>
</dbReference>
<evidence type="ECO:0000256" key="1">
    <source>
        <dbReference type="ARBA" id="ARBA00005417"/>
    </source>
</evidence>
<dbReference type="AlphaFoldDB" id="A0A059F9U2"/>
<dbReference type="GO" id="GO:0005524">
    <property type="term" value="F:ATP binding"/>
    <property type="evidence" value="ECO:0007669"/>
    <property type="project" value="UniProtKB-KW"/>
</dbReference>
<name>A0A059F9U2_9PROT</name>
<comment type="caution">
    <text evidence="6">The sequence shown here is derived from an EMBL/GenBank/DDBJ whole genome shotgun (WGS) entry which is preliminary data.</text>
</comment>
<keyword evidence="7" id="KW-1185">Reference proteome</keyword>
<dbReference type="PROSITE" id="PS50893">
    <property type="entry name" value="ABC_TRANSPORTER_2"/>
    <property type="match status" value="1"/>
</dbReference>
<dbReference type="RefSeq" id="WP_035582869.1">
    <property type="nucleotide sequence ID" value="NZ_ARYJ01000008.1"/>
</dbReference>